<comment type="caution">
    <text evidence="1">The sequence shown here is derived from an EMBL/GenBank/DDBJ whole genome shotgun (WGS) entry which is preliminary data.</text>
</comment>
<evidence type="ECO:0000313" key="2">
    <source>
        <dbReference type="Proteomes" id="UP001152599"/>
    </source>
</evidence>
<dbReference type="AlphaFoldDB" id="A0A9X4MXN9"/>
<sequence length="187" mass="19659">MKTIISIIIATTCALTLNAQVSIDKDFTGNSSVILEFNDRREAAKTANGTQSIDGDNKTLILPVVSEIHPDSDEGTLWFDATDDKIKYKSANSVVSMTVAGINVSSPADELGVSEGLESSNAGVIVGAESSNAPGVLVLESKDKAMVLPVVDAVGEIVNPTPGSIVYDKAQKSLAVFNGIVWTFWGE</sequence>
<organism evidence="1 2">
    <name type="scientific">Profundicola chukchiensis</name>
    <dbReference type="NCBI Taxonomy" id="2961959"/>
    <lineage>
        <taxon>Bacteria</taxon>
        <taxon>Pseudomonadati</taxon>
        <taxon>Bacteroidota</taxon>
        <taxon>Flavobacteriia</taxon>
        <taxon>Flavobacteriales</taxon>
        <taxon>Weeksellaceae</taxon>
        <taxon>Profundicola</taxon>
    </lineage>
</organism>
<reference evidence="1" key="1">
    <citation type="submission" date="2022-07" db="EMBL/GenBank/DDBJ databases">
        <title>Description and genome-wide analysis of Profundicola chukchiensis gen. nov., sp. nov., marine bacteria isolated from bottom sediments of the Chukchi Sea.</title>
        <authorList>
            <person name="Romanenko L."/>
            <person name="Otstavnykh N."/>
            <person name="Kurilenko V."/>
            <person name="Eremeev V."/>
            <person name="Velansky P."/>
            <person name="Mikhailov V."/>
            <person name="Isaeva M."/>
        </authorList>
    </citation>
    <scope>NUCLEOTIDE SEQUENCE</scope>
    <source>
        <strain evidence="1">KMM 9713</strain>
    </source>
</reference>
<proteinExistence type="predicted"/>
<dbReference type="Proteomes" id="UP001152599">
    <property type="component" value="Unassembled WGS sequence"/>
</dbReference>
<protein>
    <submittedName>
        <fullName evidence="1">Uncharacterized protein</fullName>
    </submittedName>
</protein>
<accession>A0A9X4MXN9</accession>
<keyword evidence="2" id="KW-1185">Reference proteome</keyword>
<dbReference type="RefSeq" id="WP_304420518.1">
    <property type="nucleotide sequence ID" value="NZ_JANCMU010000002.1"/>
</dbReference>
<gene>
    <name evidence="1" type="ORF">NMK71_06245</name>
</gene>
<evidence type="ECO:0000313" key="1">
    <source>
        <dbReference type="EMBL" id="MDG4946008.1"/>
    </source>
</evidence>
<dbReference type="EMBL" id="JANCMU010000002">
    <property type="protein sequence ID" value="MDG4946008.1"/>
    <property type="molecule type" value="Genomic_DNA"/>
</dbReference>
<name>A0A9X4MXN9_9FLAO</name>